<reference evidence="3 4" key="1">
    <citation type="submission" date="2016-08" db="EMBL/GenBank/DDBJ databases">
        <authorList>
            <person name="Seilhamer J.J."/>
        </authorList>
    </citation>
    <scope>NUCLEOTIDE SEQUENCE [LARGE SCALE GENOMIC DNA]</scope>
    <source>
        <strain evidence="3 4">A37T2</strain>
    </source>
</reference>
<dbReference type="PANTHER" id="PTHR42852">
    <property type="entry name" value="THIOL:DISULFIDE INTERCHANGE PROTEIN DSBE"/>
    <property type="match status" value="1"/>
</dbReference>
<dbReference type="GO" id="GO:0016209">
    <property type="term" value="F:antioxidant activity"/>
    <property type="evidence" value="ECO:0007669"/>
    <property type="project" value="InterPro"/>
</dbReference>
<feature type="signal peptide" evidence="1">
    <location>
        <begin position="1"/>
        <end position="21"/>
    </location>
</feature>
<dbReference type="STRING" id="1335309.GA0116948_10927"/>
<evidence type="ECO:0000256" key="1">
    <source>
        <dbReference type="SAM" id="SignalP"/>
    </source>
</evidence>
<dbReference type="OrthoDB" id="634996at2"/>
<accession>A0A1C4ELV0</accession>
<dbReference type="EMBL" id="FMAR01000009">
    <property type="protein sequence ID" value="SCC44625.1"/>
    <property type="molecule type" value="Genomic_DNA"/>
</dbReference>
<dbReference type="InterPro" id="IPR036249">
    <property type="entry name" value="Thioredoxin-like_sf"/>
</dbReference>
<dbReference type="PROSITE" id="PS51352">
    <property type="entry name" value="THIOREDOXIN_2"/>
    <property type="match status" value="1"/>
</dbReference>
<dbReference type="Proteomes" id="UP000242818">
    <property type="component" value="Unassembled WGS sequence"/>
</dbReference>
<evidence type="ECO:0000313" key="4">
    <source>
        <dbReference type="Proteomes" id="UP000242818"/>
    </source>
</evidence>
<name>A0A1C4ELV0_9BACT</name>
<dbReference type="SUPFAM" id="SSF52833">
    <property type="entry name" value="Thioredoxin-like"/>
    <property type="match status" value="1"/>
</dbReference>
<gene>
    <name evidence="3" type="ORF">GA0116948_10927</name>
</gene>
<proteinExistence type="predicted"/>
<dbReference type="AlphaFoldDB" id="A0A1C4ELV0"/>
<dbReference type="InterPro" id="IPR013766">
    <property type="entry name" value="Thioredoxin_domain"/>
</dbReference>
<dbReference type="CDD" id="cd02966">
    <property type="entry name" value="TlpA_like_family"/>
    <property type="match status" value="1"/>
</dbReference>
<dbReference type="GO" id="GO:0016853">
    <property type="term" value="F:isomerase activity"/>
    <property type="evidence" value="ECO:0007669"/>
    <property type="project" value="UniProtKB-KW"/>
</dbReference>
<evidence type="ECO:0000313" key="3">
    <source>
        <dbReference type="EMBL" id="SCC44625.1"/>
    </source>
</evidence>
<feature type="domain" description="Thioredoxin" evidence="2">
    <location>
        <begin position="505"/>
        <end position="663"/>
    </location>
</feature>
<evidence type="ECO:0000259" key="2">
    <source>
        <dbReference type="PROSITE" id="PS51352"/>
    </source>
</evidence>
<keyword evidence="3" id="KW-0413">Isomerase</keyword>
<feature type="chain" id="PRO_5008691340" evidence="1">
    <location>
        <begin position="22"/>
        <end position="666"/>
    </location>
</feature>
<keyword evidence="1" id="KW-0732">Signal</keyword>
<protein>
    <submittedName>
        <fullName evidence="3">Thiol-disulfide isomerase or thioredoxin</fullName>
    </submittedName>
</protein>
<keyword evidence="4" id="KW-1185">Reference proteome</keyword>
<organism evidence="3 4">
    <name type="scientific">Chitinophaga costaii</name>
    <dbReference type="NCBI Taxonomy" id="1335309"/>
    <lineage>
        <taxon>Bacteria</taxon>
        <taxon>Pseudomonadati</taxon>
        <taxon>Bacteroidota</taxon>
        <taxon>Chitinophagia</taxon>
        <taxon>Chitinophagales</taxon>
        <taxon>Chitinophagaceae</taxon>
        <taxon>Chitinophaga</taxon>
    </lineage>
</organism>
<dbReference type="PANTHER" id="PTHR42852:SF17">
    <property type="entry name" value="THIOREDOXIN-LIKE PROTEIN HI_1115"/>
    <property type="match status" value="1"/>
</dbReference>
<dbReference type="InterPro" id="IPR000866">
    <property type="entry name" value="AhpC/TSA"/>
</dbReference>
<dbReference type="RefSeq" id="WP_089712909.1">
    <property type="nucleotide sequence ID" value="NZ_FMAR01000009.1"/>
</dbReference>
<dbReference type="Pfam" id="PF00578">
    <property type="entry name" value="AhpC-TSA"/>
    <property type="match status" value="1"/>
</dbReference>
<sequence>MKQYWIRLFIALLMLSHGLYAQTDSGRLRGITVPIAGDSMHFTYYPAGGPLQQEQHITAMAYAFNDYKWVAVDLPLVQENGHWTGHYLVPAPCAFLAIQFVKTVSGVVTIADNNDDRGFVMTTRDKAGRIMPGADLAWGIFRYPALGKAPTGYFHQFTISKEAWQLWMTKEREHFPQNIHKYFEVYLAALQAKDSAAFPQIAERNLVKYAKEPGTAEDDLITVMNCYRFQLKDTAKADSVHRFILSRYPQGKIARQVRYNDVSAMPLDEKKLVAMEGLLHDFPVNAYRQTHDGTQNFIYYNMYRQLASAYFASQQDDKLRALIPDMDLSTLNEIFRWNIDRIFTLHKLPLERIYPVAHALIDEMIKKRNDLSYMDGTRYTPQQALEVATLQLDNKLSIHIRLLDQMGRYEEAKPYLAYLSEQGKYSDAALNEAHADILAHTGAPAMVLPVLEMGMRYSAATPAMIAALKQDYTEKHGNLDGYDNYVASLKPAADVAALHAALKAKMIHEKITPFQLTGLDGQIVNSNNWQHKIIVIDYWATWCFPCKAAFPGMQLAIDHFAADSTVAFYFIATMERKKSYKEDIQQYLQTSGYRFHVLLDDNNKKTGANDRVFSSMTPLFHSSAIPRKVIIKDGYIRYTAEGYAGSPSGLMEEISTVISILKAENE</sequence>
<dbReference type="Gene3D" id="3.40.30.10">
    <property type="entry name" value="Glutaredoxin"/>
    <property type="match status" value="1"/>
</dbReference>
<dbReference type="GO" id="GO:0016491">
    <property type="term" value="F:oxidoreductase activity"/>
    <property type="evidence" value="ECO:0007669"/>
    <property type="project" value="InterPro"/>
</dbReference>
<dbReference type="InterPro" id="IPR050553">
    <property type="entry name" value="Thioredoxin_ResA/DsbE_sf"/>
</dbReference>